<keyword evidence="8" id="KW-1185">Reference proteome</keyword>
<dbReference type="Pfam" id="PF17932">
    <property type="entry name" value="TetR_C_24"/>
    <property type="match status" value="1"/>
</dbReference>
<gene>
    <name evidence="7" type="ORF">FHU33_2473</name>
</gene>
<dbReference type="InterPro" id="IPR050109">
    <property type="entry name" value="HTH-type_TetR-like_transc_reg"/>
</dbReference>
<dbReference type="Proteomes" id="UP000319865">
    <property type="component" value="Unassembled WGS sequence"/>
</dbReference>
<reference evidence="7 8" key="1">
    <citation type="submission" date="2019-06" db="EMBL/GenBank/DDBJ databases">
        <title>Sequencing the genomes of 1000 actinobacteria strains.</title>
        <authorList>
            <person name="Klenk H.-P."/>
        </authorList>
    </citation>
    <scope>NUCLEOTIDE SEQUENCE [LARGE SCALE GENOMIC DNA]</scope>
    <source>
        <strain evidence="7 8">DSM 46837</strain>
    </source>
</reference>
<proteinExistence type="predicted"/>
<dbReference type="PRINTS" id="PR00455">
    <property type="entry name" value="HTHTETR"/>
</dbReference>
<keyword evidence="2" id="KW-0805">Transcription regulation</keyword>
<sequence>MTAEARVSRKEQLIEAAAVLFDRQGYYTTGVEDIARAIGLSKPTLYHYVRTKGEIVAWIHDEIMDILLRRLEERVSSGLSPIEVLRLNVIDIIDVMDTKPGHLRVFFEHHREIPEALRREAKVKRDRYQALIELTIADGIEKGMFRKTDVRLATLALFGITNWSYQWYRPAGPAKSQEVAQHLFDVFLGGISATGPDGSEPVPAVLHGADGSP</sequence>
<name>A0A543PG49_9ACTN</name>
<dbReference type="EMBL" id="VFQE01000001">
    <property type="protein sequence ID" value="TQN43051.1"/>
    <property type="molecule type" value="Genomic_DNA"/>
</dbReference>
<keyword evidence="1" id="KW-0678">Repressor</keyword>
<dbReference type="Gene3D" id="1.10.10.60">
    <property type="entry name" value="Homeodomain-like"/>
    <property type="match status" value="1"/>
</dbReference>
<accession>A0A543PG49</accession>
<evidence type="ECO:0000256" key="2">
    <source>
        <dbReference type="ARBA" id="ARBA00023015"/>
    </source>
</evidence>
<dbReference type="RefSeq" id="WP_142025604.1">
    <property type="nucleotide sequence ID" value="NZ_VFQE01000001.1"/>
</dbReference>
<keyword evidence="3 5" id="KW-0238">DNA-binding</keyword>
<dbReference type="PANTHER" id="PTHR30055:SF175">
    <property type="entry name" value="HTH-TYPE TRANSCRIPTIONAL REPRESSOR KSTR2"/>
    <property type="match status" value="1"/>
</dbReference>
<evidence type="ECO:0000259" key="6">
    <source>
        <dbReference type="PROSITE" id="PS50977"/>
    </source>
</evidence>
<feature type="DNA-binding region" description="H-T-H motif" evidence="5">
    <location>
        <begin position="30"/>
        <end position="49"/>
    </location>
</feature>
<dbReference type="SUPFAM" id="SSF46689">
    <property type="entry name" value="Homeodomain-like"/>
    <property type="match status" value="1"/>
</dbReference>
<evidence type="ECO:0000256" key="1">
    <source>
        <dbReference type="ARBA" id="ARBA00022491"/>
    </source>
</evidence>
<dbReference type="OrthoDB" id="3190535at2"/>
<evidence type="ECO:0000256" key="4">
    <source>
        <dbReference type="ARBA" id="ARBA00023163"/>
    </source>
</evidence>
<dbReference type="SUPFAM" id="SSF48498">
    <property type="entry name" value="Tetracyclin repressor-like, C-terminal domain"/>
    <property type="match status" value="1"/>
</dbReference>
<dbReference type="PROSITE" id="PS50977">
    <property type="entry name" value="HTH_TETR_2"/>
    <property type="match status" value="1"/>
</dbReference>
<keyword evidence="4" id="KW-0804">Transcription</keyword>
<dbReference type="PANTHER" id="PTHR30055">
    <property type="entry name" value="HTH-TYPE TRANSCRIPTIONAL REGULATOR RUTR"/>
    <property type="match status" value="1"/>
</dbReference>
<evidence type="ECO:0000313" key="8">
    <source>
        <dbReference type="Proteomes" id="UP000319865"/>
    </source>
</evidence>
<dbReference type="GO" id="GO:0003700">
    <property type="term" value="F:DNA-binding transcription factor activity"/>
    <property type="evidence" value="ECO:0007669"/>
    <property type="project" value="TreeGrafter"/>
</dbReference>
<dbReference type="GO" id="GO:0000976">
    <property type="term" value="F:transcription cis-regulatory region binding"/>
    <property type="evidence" value="ECO:0007669"/>
    <property type="project" value="TreeGrafter"/>
</dbReference>
<dbReference type="Gene3D" id="1.10.357.10">
    <property type="entry name" value="Tetracycline Repressor, domain 2"/>
    <property type="match status" value="1"/>
</dbReference>
<protein>
    <submittedName>
        <fullName evidence="7">TetR family transcriptional regulator</fullName>
    </submittedName>
</protein>
<dbReference type="InterPro" id="IPR036271">
    <property type="entry name" value="Tet_transcr_reg_TetR-rel_C_sf"/>
</dbReference>
<dbReference type="AlphaFoldDB" id="A0A543PG49"/>
<dbReference type="Pfam" id="PF00440">
    <property type="entry name" value="TetR_N"/>
    <property type="match status" value="1"/>
</dbReference>
<feature type="domain" description="HTH tetR-type" evidence="6">
    <location>
        <begin position="7"/>
        <end position="67"/>
    </location>
</feature>
<dbReference type="InterPro" id="IPR041490">
    <property type="entry name" value="KstR2_TetR_C"/>
</dbReference>
<evidence type="ECO:0000256" key="5">
    <source>
        <dbReference type="PROSITE-ProRule" id="PRU00335"/>
    </source>
</evidence>
<comment type="caution">
    <text evidence="7">The sequence shown here is derived from an EMBL/GenBank/DDBJ whole genome shotgun (WGS) entry which is preliminary data.</text>
</comment>
<dbReference type="InterPro" id="IPR001647">
    <property type="entry name" value="HTH_TetR"/>
</dbReference>
<evidence type="ECO:0000256" key="3">
    <source>
        <dbReference type="ARBA" id="ARBA00023125"/>
    </source>
</evidence>
<organism evidence="7 8">
    <name type="scientific">Blastococcus colisei</name>
    <dbReference type="NCBI Taxonomy" id="1564162"/>
    <lineage>
        <taxon>Bacteria</taxon>
        <taxon>Bacillati</taxon>
        <taxon>Actinomycetota</taxon>
        <taxon>Actinomycetes</taxon>
        <taxon>Geodermatophilales</taxon>
        <taxon>Geodermatophilaceae</taxon>
        <taxon>Blastococcus</taxon>
    </lineage>
</organism>
<dbReference type="InterPro" id="IPR009057">
    <property type="entry name" value="Homeodomain-like_sf"/>
</dbReference>
<evidence type="ECO:0000313" key="7">
    <source>
        <dbReference type="EMBL" id="TQN43051.1"/>
    </source>
</evidence>